<accession>A0A7W9ZGA6</accession>
<dbReference type="RefSeq" id="WP_260402450.1">
    <property type="nucleotide sequence ID" value="NZ_JACIIX010000008.1"/>
</dbReference>
<evidence type="ECO:0000313" key="2">
    <source>
        <dbReference type="Proteomes" id="UP000544872"/>
    </source>
</evidence>
<dbReference type="InterPro" id="IPR029058">
    <property type="entry name" value="AB_hydrolase_fold"/>
</dbReference>
<protein>
    <submittedName>
        <fullName evidence="1">Acetyl esterase/lipase</fullName>
    </submittedName>
</protein>
<dbReference type="SUPFAM" id="SSF53474">
    <property type="entry name" value="alpha/beta-Hydrolases"/>
    <property type="match status" value="1"/>
</dbReference>
<organism evidence="1 2">
    <name type="scientific">Novispirillum itersonii</name>
    <name type="common">Aquaspirillum itersonii</name>
    <dbReference type="NCBI Taxonomy" id="189"/>
    <lineage>
        <taxon>Bacteria</taxon>
        <taxon>Pseudomonadati</taxon>
        <taxon>Pseudomonadota</taxon>
        <taxon>Alphaproteobacteria</taxon>
        <taxon>Rhodospirillales</taxon>
        <taxon>Novispirillaceae</taxon>
        <taxon>Novispirillum</taxon>
    </lineage>
</organism>
<gene>
    <name evidence="1" type="ORF">FHS48_002397</name>
</gene>
<dbReference type="EMBL" id="JACIIX010000008">
    <property type="protein sequence ID" value="MBB6210967.1"/>
    <property type="molecule type" value="Genomic_DNA"/>
</dbReference>
<keyword evidence="2" id="KW-1185">Reference proteome</keyword>
<reference evidence="1 2" key="1">
    <citation type="submission" date="2020-08" db="EMBL/GenBank/DDBJ databases">
        <title>Genomic Encyclopedia of Type Strains, Phase IV (KMG-IV): sequencing the most valuable type-strain genomes for metagenomic binning, comparative biology and taxonomic classification.</title>
        <authorList>
            <person name="Goeker M."/>
        </authorList>
    </citation>
    <scope>NUCLEOTIDE SEQUENCE [LARGE SCALE GENOMIC DNA]</scope>
    <source>
        <strain evidence="1 2">DSM 11590</strain>
    </source>
</reference>
<evidence type="ECO:0000313" key="1">
    <source>
        <dbReference type="EMBL" id="MBB6210967.1"/>
    </source>
</evidence>
<dbReference type="Proteomes" id="UP000544872">
    <property type="component" value="Unassembled WGS sequence"/>
</dbReference>
<sequence>MSFDKSTASHLAAGPLAHGWAVAMPSYDLCPAVTVEQIASQIAAAIATAARDVAGPLILTGHSAGGHLVSLMMCDEGPLGAGERARLSRVVSISGLHDLRPLLGTRLNDSLRLTPESAGNLSPALLTPLPEVPVVAWCGGAELPEFRRQNLLLAQMWAGFGQAALALESDGHNHFDVIAPLAQPDSPLTAVLLGLTL</sequence>
<comment type="caution">
    <text evidence="1">The sequence shown here is derived from an EMBL/GenBank/DDBJ whole genome shotgun (WGS) entry which is preliminary data.</text>
</comment>
<proteinExistence type="predicted"/>
<dbReference type="Gene3D" id="3.40.50.1820">
    <property type="entry name" value="alpha/beta hydrolase"/>
    <property type="match status" value="1"/>
</dbReference>
<dbReference type="AlphaFoldDB" id="A0A7W9ZGA6"/>
<name>A0A7W9ZGA6_NOVIT</name>